<reference evidence="1 2" key="1">
    <citation type="journal article" date="2017" name="Nature">
        <title>The Apostasia genome and the evolution of orchids.</title>
        <authorList>
            <person name="Zhang G.Q."/>
            <person name="Liu K.W."/>
            <person name="Li Z."/>
            <person name="Lohaus R."/>
            <person name="Hsiao Y.Y."/>
            <person name="Niu S.C."/>
            <person name="Wang J.Y."/>
            <person name="Lin Y.C."/>
            <person name="Xu Q."/>
            <person name="Chen L.J."/>
            <person name="Yoshida K."/>
            <person name="Fujiwara S."/>
            <person name="Wang Z.W."/>
            <person name="Zhang Y.Q."/>
            <person name="Mitsuda N."/>
            <person name="Wang M."/>
            <person name="Liu G.H."/>
            <person name="Pecoraro L."/>
            <person name="Huang H.X."/>
            <person name="Xiao X.J."/>
            <person name="Lin M."/>
            <person name="Wu X.Y."/>
            <person name="Wu W.L."/>
            <person name="Chen Y.Y."/>
            <person name="Chang S.B."/>
            <person name="Sakamoto S."/>
            <person name="Ohme-Takagi M."/>
            <person name="Yagi M."/>
            <person name="Zeng S.J."/>
            <person name="Shen C.Y."/>
            <person name="Yeh C.M."/>
            <person name="Luo Y.B."/>
            <person name="Tsai W.C."/>
            <person name="Van de Peer Y."/>
            <person name="Liu Z.J."/>
        </authorList>
    </citation>
    <scope>NUCLEOTIDE SEQUENCE [LARGE SCALE GENOMIC DNA]</scope>
    <source>
        <strain evidence="2">cv. Shenzhen</strain>
        <tissue evidence="1">Stem</tissue>
    </source>
</reference>
<dbReference type="Proteomes" id="UP000236161">
    <property type="component" value="Unassembled WGS sequence"/>
</dbReference>
<evidence type="ECO:0000313" key="2">
    <source>
        <dbReference type="Proteomes" id="UP000236161"/>
    </source>
</evidence>
<proteinExistence type="predicted"/>
<dbReference type="EMBL" id="KZ451935">
    <property type="protein sequence ID" value="PKA60824.1"/>
    <property type="molecule type" value="Genomic_DNA"/>
</dbReference>
<sequence>MKSMLDLRHEYLCSCQDYKGMLLEKKKKKKRKKTMEATKQISVLFAGLAVQEL</sequence>
<organism evidence="1 2">
    <name type="scientific">Apostasia shenzhenica</name>
    <dbReference type="NCBI Taxonomy" id="1088818"/>
    <lineage>
        <taxon>Eukaryota</taxon>
        <taxon>Viridiplantae</taxon>
        <taxon>Streptophyta</taxon>
        <taxon>Embryophyta</taxon>
        <taxon>Tracheophyta</taxon>
        <taxon>Spermatophyta</taxon>
        <taxon>Magnoliopsida</taxon>
        <taxon>Liliopsida</taxon>
        <taxon>Asparagales</taxon>
        <taxon>Orchidaceae</taxon>
        <taxon>Apostasioideae</taxon>
        <taxon>Apostasia</taxon>
    </lineage>
</organism>
<name>A0A2I0AZ61_9ASPA</name>
<gene>
    <name evidence="1" type="ORF">AXF42_Ash006458</name>
</gene>
<accession>A0A2I0AZ61</accession>
<evidence type="ECO:0000313" key="1">
    <source>
        <dbReference type="EMBL" id="PKA60824.1"/>
    </source>
</evidence>
<keyword evidence="2" id="KW-1185">Reference proteome</keyword>
<dbReference type="AlphaFoldDB" id="A0A2I0AZ61"/>
<protein>
    <submittedName>
        <fullName evidence="1">Uncharacterized protein</fullName>
    </submittedName>
</protein>